<sequence length="163" mass="18292">MTLGERSPSKEDAPERHTATYFAGAVPAPADRCREGARGRCTRILAPEDFDHVLDALMSSIFIQFAQILVRQVLMGASFLANLFLGWYEYQFLLQSRRQDLSPAAAALLHLFRYTKRIFDDLFAMHNGALASFLHRQVGSHDCTRTNHMLGIALHPHVVAPGR</sequence>
<dbReference type="AlphaFoldDB" id="A0A9W6BF12"/>
<reference evidence="1 2" key="1">
    <citation type="journal article" date="2023" name="Commun. Biol.">
        <title>Reorganization of the ancestral sex-determining regions during the evolution of trioecy in Pleodorina starrii.</title>
        <authorList>
            <person name="Takahashi K."/>
            <person name="Suzuki S."/>
            <person name="Kawai-Toyooka H."/>
            <person name="Yamamoto K."/>
            <person name="Hamaji T."/>
            <person name="Ootsuki R."/>
            <person name="Yamaguchi H."/>
            <person name="Kawachi M."/>
            <person name="Higashiyama T."/>
            <person name="Nozaki H."/>
        </authorList>
    </citation>
    <scope>NUCLEOTIDE SEQUENCE [LARGE SCALE GENOMIC DNA]</scope>
    <source>
        <strain evidence="1 2">NIES-4479</strain>
    </source>
</reference>
<evidence type="ECO:0000313" key="1">
    <source>
        <dbReference type="EMBL" id="GLC50957.1"/>
    </source>
</evidence>
<dbReference type="EMBL" id="BRXU01000004">
    <property type="protein sequence ID" value="GLC50957.1"/>
    <property type="molecule type" value="Genomic_DNA"/>
</dbReference>
<comment type="caution">
    <text evidence="1">The sequence shown here is derived from an EMBL/GenBank/DDBJ whole genome shotgun (WGS) entry which is preliminary data.</text>
</comment>
<gene>
    <name evidence="1" type="primary">PLESTMB000513</name>
    <name evidence="1" type="ORF">PLESTB_000450800</name>
</gene>
<organism evidence="1 2">
    <name type="scientific">Pleodorina starrii</name>
    <dbReference type="NCBI Taxonomy" id="330485"/>
    <lineage>
        <taxon>Eukaryota</taxon>
        <taxon>Viridiplantae</taxon>
        <taxon>Chlorophyta</taxon>
        <taxon>core chlorophytes</taxon>
        <taxon>Chlorophyceae</taxon>
        <taxon>CS clade</taxon>
        <taxon>Chlamydomonadales</taxon>
        <taxon>Volvocaceae</taxon>
        <taxon>Pleodorina</taxon>
    </lineage>
</organism>
<name>A0A9W6BF12_9CHLO</name>
<protein>
    <submittedName>
        <fullName evidence="1">Uncharacterized protein</fullName>
    </submittedName>
</protein>
<evidence type="ECO:0000313" key="2">
    <source>
        <dbReference type="Proteomes" id="UP001165080"/>
    </source>
</evidence>
<keyword evidence="2" id="KW-1185">Reference proteome</keyword>
<accession>A0A9W6BF12</accession>
<dbReference type="Proteomes" id="UP001165080">
    <property type="component" value="Unassembled WGS sequence"/>
</dbReference>
<proteinExistence type="predicted"/>